<protein>
    <recommendedName>
        <fullName evidence="2">DUF306 domain-containing protein</fullName>
    </recommendedName>
</protein>
<feature type="domain" description="DUF306" evidence="2">
    <location>
        <begin position="17"/>
        <end position="122"/>
    </location>
</feature>
<reference evidence="3 4" key="1">
    <citation type="submission" date="2024-02" db="EMBL/GenBank/DDBJ databases">
        <title>Deinococcus xinjiangensis NBRC 107630.</title>
        <authorList>
            <person name="Ichikawa N."/>
            <person name="Katano-Makiyama Y."/>
            <person name="Hidaka K."/>
        </authorList>
    </citation>
    <scope>NUCLEOTIDE SEQUENCE [LARGE SCALE GENOMIC DNA]</scope>
    <source>
        <strain evidence="3 4">NBRC 107630</strain>
    </source>
</reference>
<evidence type="ECO:0000259" key="2">
    <source>
        <dbReference type="Pfam" id="PF03724"/>
    </source>
</evidence>
<feature type="signal peptide" evidence="1">
    <location>
        <begin position="1"/>
        <end position="19"/>
    </location>
</feature>
<dbReference type="Gene3D" id="2.40.128.270">
    <property type="match status" value="1"/>
</dbReference>
<feature type="chain" id="PRO_5047202219" description="DUF306 domain-containing protein" evidence="1">
    <location>
        <begin position="20"/>
        <end position="130"/>
    </location>
</feature>
<dbReference type="EMBL" id="BAABRN010000059">
    <property type="protein sequence ID" value="GAA5503664.1"/>
    <property type="molecule type" value="Genomic_DNA"/>
</dbReference>
<evidence type="ECO:0000313" key="4">
    <source>
        <dbReference type="Proteomes" id="UP001458946"/>
    </source>
</evidence>
<accession>A0ABP9VEL4</accession>
<dbReference type="Proteomes" id="UP001458946">
    <property type="component" value="Unassembled WGS sequence"/>
</dbReference>
<dbReference type="Pfam" id="PF03724">
    <property type="entry name" value="META"/>
    <property type="match status" value="1"/>
</dbReference>
<organism evidence="3 4">
    <name type="scientific">Deinococcus xinjiangensis</name>
    <dbReference type="NCBI Taxonomy" id="457454"/>
    <lineage>
        <taxon>Bacteria</taxon>
        <taxon>Thermotogati</taxon>
        <taxon>Deinococcota</taxon>
        <taxon>Deinococci</taxon>
        <taxon>Deinococcales</taxon>
        <taxon>Deinococcaceae</taxon>
        <taxon>Deinococcus</taxon>
    </lineage>
</organism>
<keyword evidence="1" id="KW-0732">Signal</keyword>
<gene>
    <name evidence="3" type="ORF">Dxin01_03423</name>
</gene>
<name>A0ABP9VEL4_9DEIO</name>
<dbReference type="RefSeq" id="WP_353543633.1">
    <property type="nucleotide sequence ID" value="NZ_BAABRN010000059.1"/>
</dbReference>
<sequence length="130" mass="14171">MPLTALFGLAALSTPPALADTPWTLVSIRLGHRWITLSQQVPKPTLLIRGQNATGFTACSPLTGKVIYAGSRLSFEALDAGPDDQCPDRIIDLREDYVNLLSGAMRYQIRGDTLTIWAKSGALLFRASRE</sequence>
<evidence type="ECO:0000313" key="3">
    <source>
        <dbReference type="EMBL" id="GAA5503664.1"/>
    </source>
</evidence>
<keyword evidence="4" id="KW-1185">Reference proteome</keyword>
<dbReference type="InterPro" id="IPR038670">
    <property type="entry name" value="HslJ-like_sf"/>
</dbReference>
<proteinExistence type="predicted"/>
<dbReference type="InterPro" id="IPR005184">
    <property type="entry name" value="DUF306_Meta_HslJ"/>
</dbReference>
<evidence type="ECO:0000256" key="1">
    <source>
        <dbReference type="SAM" id="SignalP"/>
    </source>
</evidence>
<comment type="caution">
    <text evidence="3">The sequence shown here is derived from an EMBL/GenBank/DDBJ whole genome shotgun (WGS) entry which is preliminary data.</text>
</comment>